<dbReference type="KEGG" id="qso:IRL76_02740"/>
<evidence type="ECO:0000313" key="2">
    <source>
        <dbReference type="Proteomes" id="UP000594459"/>
    </source>
</evidence>
<sequence length="75" mass="7926">MKAAHASLLLGNAARERRDDTIAFAMSVMSADEALAFMNSANAVLGGRPIDLVMASERGRRVVRAHLSVISLSGT</sequence>
<organism evidence="1 2">
    <name type="scientific">Qipengyuania soli</name>
    <dbReference type="NCBI Taxonomy" id="2782568"/>
    <lineage>
        <taxon>Bacteria</taxon>
        <taxon>Pseudomonadati</taxon>
        <taxon>Pseudomonadota</taxon>
        <taxon>Alphaproteobacteria</taxon>
        <taxon>Sphingomonadales</taxon>
        <taxon>Erythrobacteraceae</taxon>
        <taxon>Qipengyuania</taxon>
    </lineage>
</organism>
<reference evidence="1 2" key="1">
    <citation type="submission" date="2020-11" db="EMBL/GenBank/DDBJ databases">
        <title>The genome sequence of Erythrobacter sp. 6D36.</title>
        <authorList>
            <person name="Liu Y."/>
        </authorList>
    </citation>
    <scope>NUCLEOTIDE SEQUENCE [LARGE SCALE GENOMIC DNA]</scope>
    <source>
        <strain evidence="1 2">6D36</strain>
    </source>
</reference>
<proteinExistence type="predicted"/>
<evidence type="ECO:0000313" key="1">
    <source>
        <dbReference type="EMBL" id="QPC99507.1"/>
    </source>
</evidence>
<name>A0A7S8F5H1_9SPHN</name>
<protein>
    <submittedName>
        <fullName evidence="1">DUF2384 domain-containing protein</fullName>
    </submittedName>
</protein>
<dbReference type="Proteomes" id="UP000594459">
    <property type="component" value="Chromosome"/>
</dbReference>
<keyword evidence="2" id="KW-1185">Reference proteome</keyword>
<dbReference type="EMBL" id="CP064654">
    <property type="protein sequence ID" value="QPC99507.1"/>
    <property type="molecule type" value="Genomic_DNA"/>
</dbReference>
<gene>
    <name evidence="1" type="ORF">IRL76_02740</name>
</gene>
<accession>A0A7S8F5H1</accession>
<dbReference type="AlphaFoldDB" id="A0A7S8F5H1"/>